<dbReference type="EMBL" id="JACJVJ010000002">
    <property type="protein sequence ID" value="MBC2777971.1"/>
    <property type="molecule type" value="Genomic_DNA"/>
</dbReference>
<keyword evidence="2" id="KW-0479">Metal-binding</keyword>
<evidence type="ECO:0000313" key="5">
    <source>
        <dbReference type="EMBL" id="MBC2777971.1"/>
    </source>
</evidence>
<gene>
    <name evidence="5" type="ORF">H6P80_10110</name>
</gene>
<dbReference type="GO" id="GO:0008233">
    <property type="term" value="F:peptidase activity"/>
    <property type="evidence" value="ECO:0007669"/>
    <property type="project" value="UniProtKB-KW"/>
</dbReference>
<dbReference type="Proteomes" id="UP000564378">
    <property type="component" value="Unassembled WGS sequence"/>
</dbReference>
<dbReference type="PANTHER" id="PTHR43270:SF4">
    <property type="entry name" value="CARNOSINE DIPEPTIDASE 2, ISOFORM A"/>
    <property type="match status" value="1"/>
</dbReference>
<dbReference type="AlphaFoldDB" id="A0A842HZZ7"/>
<organism evidence="5 6">
    <name type="scientific">Parasphingopyxis marina</name>
    <dbReference type="NCBI Taxonomy" id="2761622"/>
    <lineage>
        <taxon>Bacteria</taxon>
        <taxon>Pseudomonadati</taxon>
        <taxon>Pseudomonadota</taxon>
        <taxon>Alphaproteobacteria</taxon>
        <taxon>Sphingomonadales</taxon>
        <taxon>Sphingomonadaceae</taxon>
        <taxon>Parasphingopyxis</taxon>
    </lineage>
</organism>
<evidence type="ECO:0000256" key="3">
    <source>
        <dbReference type="ARBA" id="ARBA00022801"/>
    </source>
</evidence>
<dbReference type="Pfam" id="PF07687">
    <property type="entry name" value="M20_dimer"/>
    <property type="match status" value="1"/>
</dbReference>
<name>A0A842HZZ7_9SPHN</name>
<evidence type="ECO:0000256" key="2">
    <source>
        <dbReference type="ARBA" id="ARBA00022723"/>
    </source>
</evidence>
<dbReference type="SUPFAM" id="SSF53187">
    <property type="entry name" value="Zn-dependent exopeptidases"/>
    <property type="match status" value="1"/>
</dbReference>
<dbReference type="Gene3D" id="3.30.70.360">
    <property type="match status" value="1"/>
</dbReference>
<dbReference type="RefSeq" id="WP_185801267.1">
    <property type="nucleotide sequence ID" value="NZ_JACJVJ010000002.1"/>
</dbReference>
<dbReference type="InterPro" id="IPR011650">
    <property type="entry name" value="Peptidase_M20_dimer"/>
</dbReference>
<protein>
    <submittedName>
        <fullName evidence="5">M20/M25/M40 family metallo-hydrolase</fullName>
    </submittedName>
</protein>
<dbReference type="PROSITE" id="PS51318">
    <property type="entry name" value="TAT"/>
    <property type="match status" value="1"/>
</dbReference>
<reference evidence="5 6" key="1">
    <citation type="submission" date="2020-08" db="EMBL/GenBank/DDBJ databases">
        <title>Draft genome sequence of Parasphingopyxis sp. GrpM-11.</title>
        <authorList>
            <person name="Oh J."/>
            <person name="Roh D.-H."/>
        </authorList>
    </citation>
    <scope>NUCLEOTIDE SEQUENCE [LARGE SCALE GENOMIC DNA]</scope>
    <source>
        <strain evidence="5 6">GrpM-11</strain>
    </source>
</reference>
<sequence>MTDHSDSQSGTTRRDVLRASMMAGAAASLWPASMALATSPHHDAIRAAALANREADIARIQDWIRLPSIAAENLNMPDGAEYMAEMIREVGFTDVEIVATDGHPGVFGLMDNGAERTLGIYFMYDVKQFDPSEWRSHPIEAHIVEVDGFGRAIMGRGAVNQKGPEATFLAALRAMRDAGVAPPVNLVFVAEGEEEIASPNFHQILARPHIRDAFARAEGVFMPSASQGANGEVTVNLGAKGAVELEIVSSGESWGRGPTHDIHSSLNPIVDSPAWRLVNALNTLTTDMGNRPAVDGWYENVRALTDRERALAVGWARRADETALMSALGVSHWVDDMDFEDAIVRLAQEPSINIQGLVGGYTGPGGKTILPHRAVAKIDLRLVPNQTREEAERKLRAHLDAAGYPDIEVNVSGGYGPTETAEDSRLIQSQLAAYSALGVETAINPRVAGSWPGVTFTAPPLSKPAGHFGMGYGTGAHAPNEYFVIEPTREGIAGITDATMSYVEMLYQLASAA</sequence>
<dbReference type="InterPro" id="IPR006311">
    <property type="entry name" value="TAT_signal"/>
</dbReference>
<proteinExistence type="predicted"/>
<keyword evidence="6" id="KW-1185">Reference proteome</keyword>
<keyword evidence="3 5" id="KW-0378">Hydrolase</keyword>
<dbReference type="Pfam" id="PF01546">
    <property type="entry name" value="Peptidase_M20"/>
    <property type="match status" value="1"/>
</dbReference>
<evidence type="ECO:0000256" key="1">
    <source>
        <dbReference type="ARBA" id="ARBA00022670"/>
    </source>
</evidence>
<keyword evidence="1" id="KW-0645">Protease</keyword>
<dbReference type="GO" id="GO:0006508">
    <property type="term" value="P:proteolysis"/>
    <property type="evidence" value="ECO:0007669"/>
    <property type="project" value="UniProtKB-KW"/>
</dbReference>
<evidence type="ECO:0000313" key="6">
    <source>
        <dbReference type="Proteomes" id="UP000564378"/>
    </source>
</evidence>
<dbReference type="GO" id="GO:0046872">
    <property type="term" value="F:metal ion binding"/>
    <property type="evidence" value="ECO:0007669"/>
    <property type="project" value="UniProtKB-KW"/>
</dbReference>
<feature type="domain" description="Peptidase M20 dimerisation" evidence="4">
    <location>
        <begin position="259"/>
        <end position="404"/>
    </location>
</feature>
<dbReference type="PANTHER" id="PTHR43270">
    <property type="entry name" value="BETA-ALA-HIS DIPEPTIDASE"/>
    <property type="match status" value="1"/>
</dbReference>
<comment type="caution">
    <text evidence="5">The sequence shown here is derived from an EMBL/GenBank/DDBJ whole genome shotgun (WGS) entry which is preliminary data.</text>
</comment>
<accession>A0A842HZZ7</accession>
<dbReference type="InterPro" id="IPR002933">
    <property type="entry name" value="Peptidase_M20"/>
</dbReference>
<dbReference type="Gene3D" id="3.40.630.10">
    <property type="entry name" value="Zn peptidases"/>
    <property type="match status" value="1"/>
</dbReference>
<evidence type="ECO:0000259" key="4">
    <source>
        <dbReference type="Pfam" id="PF07687"/>
    </source>
</evidence>
<dbReference type="InterPro" id="IPR051458">
    <property type="entry name" value="Cyt/Met_Dipeptidase"/>
</dbReference>